<comment type="caution">
    <text evidence="3">The sequence shown here is derived from an EMBL/GenBank/DDBJ whole genome shotgun (WGS) entry which is preliminary data.</text>
</comment>
<keyword evidence="2" id="KW-0812">Transmembrane</keyword>
<name>A0ABP6L4E9_9ACTN</name>
<feature type="transmembrane region" description="Helical" evidence="2">
    <location>
        <begin position="6"/>
        <end position="27"/>
    </location>
</feature>
<evidence type="ECO:0000256" key="2">
    <source>
        <dbReference type="SAM" id="Phobius"/>
    </source>
</evidence>
<evidence type="ECO:0000313" key="4">
    <source>
        <dbReference type="Proteomes" id="UP001499930"/>
    </source>
</evidence>
<dbReference type="Proteomes" id="UP001499930">
    <property type="component" value="Unassembled WGS sequence"/>
</dbReference>
<organism evidence="3 4">
    <name type="scientific">Streptosporangium longisporum</name>
    <dbReference type="NCBI Taxonomy" id="46187"/>
    <lineage>
        <taxon>Bacteria</taxon>
        <taxon>Bacillati</taxon>
        <taxon>Actinomycetota</taxon>
        <taxon>Actinomycetes</taxon>
        <taxon>Streptosporangiales</taxon>
        <taxon>Streptosporangiaceae</taxon>
        <taxon>Streptosporangium</taxon>
    </lineage>
</organism>
<accession>A0ABP6L4E9</accession>
<gene>
    <name evidence="3" type="ORF">GCM10017559_63300</name>
</gene>
<feature type="compositionally biased region" description="Pro residues" evidence="1">
    <location>
        <begin position="175"/>
        <end position="207"/>
    </location>
</feature>
<feature type="region of interest" description="Disordered" evidence="1">
    <location>
        <begin position="113"/>
        <end position="321"/>
    </location>
</feature>
<evidence type="ECO:0000256" key="1">
    <source>
        <dbReference type="SAM" id="MobiDB-lite"/>
    </source>
</evidence>
<feature type="compositionally biased region" description="Pro residues" evidence="1">
    <location>
        <begin position="231"/>
        <end position="241"/>
    </location>
</feature>
<evidence type="ECO:0008006" key="5">
    <source>
        <dbReference type="Google" id="ProtNLM"/>
    </source>
</evidence>
<reference evidence="4" key="1">
    <citation type="journal article" date="2019" name="Int. J. Syst. Evol. Microbiol.">
        <title>The Global Catalogue of Microorganisms (GCM) 10K type strain sequencing project: providing services to taxonomists for standard genome sequencing and annotation.</title>
        <authorList>
            <consortium name="The Broad Institute Genomics Platform"/>
            <consortium name="The Broad Institute Genome Sequencing Center for Infectious Disease"/>
            <person name="Wu L."/>
            <person name="Ma J."/>
        </authorList>
    </citation>
    <scope>NUCLEOTIDE SEQUENCE [LARGE SCALE GENOMIC DNA]</scope>
    <source>
        <strain evidence="4">JCM 3106</strain>
    </source>
</reference>
<keyword evidence="2" id="KW-0472">Membrane</keyword>
<evidence type="ECO:0000313" key="3">
    <source>
        <dbReference type="EMBL" id="GAA3028282.1"/>
    </source>
</evidence>
<keyword evidence="2" id="KW-1133">Transmembrane helix</keyword>
<protein>
    <recommendedName>
        <fullName evidence="5">Cell division protein DivIVA</fullName>
    </recommendedName>
</protein>
<dbReference type="EMBL" id="BAAAWD010000017">
    <property type="protein sequence ID" value="GAA3028282.1"/>
    <property type="molecule type" value="Genomic_DNA"/>
</dbReference>
<proteinExistence type="predicted"/>
<keyword evidence="4" id="KW-1185">Reference proteome</keyword>
<sequence length="321" mass="33466">MWHDSYVLVVLALAAIAVIAGVTAVAMGRGGELKEFPPDVPPLDLPAAGRLGAVDFVALQLPVSLVGYHTQSVDETLHRVAGALSERDTRIAVLEQRVSELLAGRLQARHELDPALPASKRPGREAPYHALSGTGGPLEVEELSSGPVAADPWRPDAPPFAREDPSRSVLEPEPVLEPSPVPDLEPAPDPDPIPNPTPDPDPKPAPGLVPALEPVPDIAPVPEQVRTIAPDPEPVQDPDPTPVSGAAAVSSVTPVPERETALSEPTVISQAPRSPEPTVVPDASRSPEPIETHGSTAPRDLAGAGNPDDDRPEPRGPGGAR</sequence>